<protein>
    <submittedName>
        <fullName evidence="2">Uncharacterized protein</fullName>
    </submittedName>
</protein>
<name>A0A919SI20_9ACTN</name>
<dbReference type="EMBL" id="BOQL01000039">
    <property type="protein sequence ID" value="GIM72074.1"/>
    <property type="molecule type" value="Genomic_DNA"/>
</dbReference>
<proteinExistence type="predicted"/>
<evidence type="ECO:0000256" key="1">
    <source>
        <dbReference type="SAM" id="MobiDB-lite"/>
    </source>
</evidence>
<gene>
    <name evidence="2" type="ORF">Aau02nite_49080</name>
</gene>
<evidence type="ECO:0000313" key="2">
    <source>
        <dbReference type="EMBL" id="GIM72074.1"/>
    </source>
</evidence>
<accession>A0A919SI20</accession>
<comment type="caution">
    <text evidence="2">The sequence shown here is derived from an EMBL/GenBank/DDBJ whole genome shotgun (WGS) entry which is preliminary data.</text>
</comment>
<feature type="compositionally biased region" description="Basic and acidic residues" evidence="1">
    <location>
        <begin position="1"/>
        <end position="13"/>
    </location>
</feature>
<evidence type="ECO:0000313" key="3">
    <source>
        <dbReference type="Proteomes" id="UP000681340"/>
    </source>
</evidence>
<organism evidence="2 3">
    <name type="scientific">Actinoplanes auranticolor</name>
    <dbReference type="NCBI Taxonomy" id="47988"/>
    <lineage>
        <taxon>Bacteria</taxon>
        <taxon>Bacillati</taxon>
        <taxon>Actinomycetota</taxon>
        <taxon>Actinomycetes</taxon>
        <taxon>Micromonosporales</taxon>
        <taxon>Micromonosporaceae</taxon>
        <taxon>Actinoplanes</taxon>
    </lineage>
</organism>
<reference evidence="2" key="1">
    <citation type="submission" date="2021-03" db="EMBL/GenBank/DDBJ databases">
        <title>Whole genome shotgun sequence of Actinoplanes auranticolor NBRC 12245.</title>
        <authorList>
            <person name="Komaki H."/>
            <person name="Tamura T."/>
        </authorList>
    </citation>
    <scope>NUCLEOTIDE SEQUENCE</scope>
    <source>
        <strain evidence="2">NBRC 12245</strain>
    </source>
</reference>
<dbReference type="Proteomes" id="UP000681340">
    <property type="component" value="Unassembled WGS sequence"/>
</dbReference>
<feature type="region of interest" description="Disordered" evidence="1">
    <location>
        <begin position="1"/>
        <end position="20"/>
    </location>
</feature>
<keyword evidence="3" id="KW-1185">Reference proteome</keyword>
<dbReference type="AlphaFoldDB" id="A0A919SI20"/>
<sequence>MVANRRADSDPGGRQRVRINQPTVSLLGPPYRRHGCRKGIQSGRAAIVGNNTSSLTGPYRYIESHDSGTATDDAEQLIEPSQHTTVVKAPCQAK</sequence>